<dbReference type="RefSeq" id="WP_209990747.1">
    <property type="nucleotide sequence ID" value="NZ_JAGINO010000036.1"/>
</dbReference>
<feature type="signal peptide" evidence="4">
    <location>
        <begin position="1"/>
        <end position="33"/>
    </location>
</feature>
<protein>
    <submittedName>
        <fullName evidence="5">Tetratricopeptide (TPR) repeat protein</fullName>
    </submittedName>
</protein>
<dbReference type="Pfam" id="PF13414">
    <property type="entry name" value="TPR_11"/>
    <property type="match status" value="1"/>
</dbReference>
<dbReference type="InterPro" id="IPR051012">
    <property type="entry name" value="CellSynth/LPSAsmb/PSIAsmb"/>
</dbReference>
<keyword evidence="1" id="KW-0677">Repeat</keyword>
<proteinExistence type="predicted"/>
<feature type="repeat" description="TPR" evidence="3">
    <location>
        <begin position="491"/>
        <end position="524"/>
    </location>
</feature>
<accession>A0ABU0MVJ5</accession>
<dbReference type="SMART" id="SM00028">
    <property type="entry name" value="TPR"/>
    <property type="match status" value="7"/>
</dbReference>
<dbReference type="Gene3D" id="1.25.40.10">
    <property type="entry name" value="Tetratricopeptide repeat domain"/>
    <property type="match status" value="3"/>
</dbReference>
<sequence>MTSVRNRLRSISLAALMLSAPLASIPLVSIPLASFPLAAAAAGQPGEAAASSTGSYLAGRYAQHQDDWTAAARYTAEALAADPDDPALLRRSFLLRLGEGQIDTALGYAGRLLGDQGEPQMALTLLAADALAKDKLDEADGYAAKMPSDGLGRFVTPLTRAWLAAARGKTDDALAALEPLASVQGFGALHALHAGLILDLAGRSDEAAARYAKVTDTDAPLRVVQIVGNFMDRTGRKEEARQLYRTFQAGNPDGLLVEPALDAMAQLPADARPVPDARSGLAEALFDLGSALHHENADEPALLFARVALHLRNDLPLAHLLIADIMASRDHHDEALAEYRGLEKDPLLGWTARMREADSLARMDRTDDAVAVLKSLSADRPERTDAAIRLGDVYRYAKRYDEAIGAYTTALQRIGAPEERHWPLLYARAMSYEKTGQWEKAEADLQAALVLKPDEASLLNFLGYSWIDRGQHLDKAKAMVERAAELRPRDGYIVDSLGWALYMLGDYDGAVTRLERAVELKPADPTINDHLGDAYWRAGRRNEARFQWTRALRSADEDTDKAAIQAKLDKGLPELKAAAKQ</sequence>
<dbReference type="PROSITE" id="PS50005">
    <property type="entry name" value="TPR"/>
    <property type="match status" value="2"/>
</dbReference>
<dbReference type="InterPro" id="IPR019734">
    <property type="entry name" value="TPR_rpt"/>
</dbReference>
<evidence type="ECO:0000256" key="3">
    <source>
        <dbReference type="PROSITE-ProRule" id="PRU00339"/>
    </source>
</evidence>
<dbReference type="Pfam" id="PF07719">
    <property type="entry name" value="TPR_2"/>
    <property type="match status" value="1"/>
</dbReference>
<organism evidence="5 6">
    <name type="scientific">Azospirillum picis</name>
    <dbReference type="NCBI Taxonomy" id="488438"/>
    <lineage>
        <taxon>Bacteria</taxon>
        <taxon>Pseudomonadati</taxon>
        <taxon>Pseudomonadota</taxon>
        <taxon>Alphaproteobacteria</taxon>
        <taxon>Rhodospirillales</taxon>
        <taxon>Azospirillaceae</taxon>
        <taxon>Azospirillum</taxon>
    </lineage>
</organism>
<comment type="caution">
    <text evidence="5">The sequence shown here is derived from an EMBL/GenBank/DDBJ whole genome shotgun (WGS) entry which is preliminary data.</text>
</comment>
<evidence type="ECO:0000256" key="4">
    <source>
        <dbReference type="SAM" id="SignalP"/>
    </source>
</evidence>
<dbReference type="InterPro" id="IPR013105">
    <property type="entry name" value="TPR_2"/>
</dbReference>
<keyword evidence="2 3" id="KW-0802">TPR repeat</keyword>
<feature type="chain" id="PRO_5047139374" evidence="4">
    <location>
        <begin position="34"/>
        <end position="581"/>
    </location>
</feature>
<reference evidence="5 6" key="1">
    <citation type="submission" date="2023-07" db="EMBL/GenBank/DDBJ databases">
        <title>Genomic Encyclopedia of Type Strains, Phase IV (KMG-IV): sequencing the most valuable type-strain genomes for metagenomic binning, comparative biology and taxonomic classification.</title>
        <authorList>
            <person name="Goeker M."/>
        </authorList>
    </citation>
    <scope>NUCLEOTIDE SEQUENCE [LARGE SCALE GENOMIC DNA]</scope>
    <source>
        <strain evidence="5 6">DSM 19922</strain>
    </source>
</reference>
<dbReference type="PANTHER" id="PTHR45586">
    <property type="entry name" value="TPR REPEAT-CONTAINING PROTEIN PA4667"/>
    <property type="match status" value="1"/>
</dbReference>
<evidence type="ECO:0000313" key="5">
    <source>
        <dbReference type="EMBL" id="MDQ0537091.1"/>
    </source>
</evidence>
<dbReference type="SUPFAM" id="SSF48452">
    <property type="entry name" value="TPR-like"/>
    <property type="match status" value="3"/>
</dbReference>
<name>A0ABU0MVJ5_9PROT</name>
<dbReference type="InterPro" id="IPR011990">
    <property type="entry name" value="TPR-like_helical_dom_sf"/>
</dbReference>
<dbReference type="Proteomes" id="UP001244552">
    <property type="component" value="Unassembled WGS sequence"/>
</dbReference>
<evidence type="ECO:0000256" key="1">
    <source>
        <dbReference type="ARBA" id="ARBA00022737"/>
    </source>
</evidence>
<dbReference type="EMBL" id="JAUSVU010000038">
    <property type="protein sequence ID" value="MDQ0537091.1"/>
    <property type="molecule type" value="Genomic_DNA"/>
</dbReference>
<evidence type="ECO:0000256" key="2">
    <source>
        <dbReference type="ARBA" id="ARBA00022803"/>
    </source>
</evidence>
<dbReference type="Pfam" id="PF13432">
    <property type="entry name" value="TPR_16"/>
    <property type="match status" value="2"/>
</dbReference>
<evidence type="ECO:0000313" key="6">
    <source>
        <dbReference type="Proteomes" id="UP001244552"/>
    </source>
</evidence>
<feature type="repeat" description="TPR" evidence="3">
    <location>
        <begin position="422"/>
        <end position="455"/>
    </location>
</feature>
<keyword evidence="4" id="KW-0732">Signal</keyword>
<gene>
    <name evidence="5" type="ORF">QO018_005990</name>
</gene>
<keyword evidence="6" id="KW-1185">Reference proteome</keyword>
<dbReference type="PANTHER" id="PTHR45586:SF1">
    <property type="entry name" value="LIPOPOLYSACCHARIDE ASSEMBLY PROTEIN B"/>
    <property type="match status" value="1"/>
</dbReference>